<feature type="compositionally biased region" description="Low complexity" evidence="1">
    <location>
        <begin position="378"/>
        <end position="404"/>
    </location>
</feature>
<name>A0A2P7YG60_9PEZI</name>
<dbReference type="InterPro" id="IPR000904">
    <property type="entry name" value="Sec7_dom"/>
</dbReference>
<dbReference type="SMART" id="SM00233">
    <property type="entry name" value="PH"/>
    <property type="match status" value="1"/>
</dbReference>
<dbReference type="FunFam" id="1.10.1000.11:FF:000002">
    <property type="entry name" value="Cytohesin 1"/>
    <property type="match status" value="1"/>
</dbReference>
<dbReference type="PANTHER" id="PTHR10663">
    <property type="entry name" value="GUANYL-NUCLEOTIDE EXCHANGE FACTOR"/>
    <property type="match status" value="1"/>
</dbReference>
<dbReference type="EMBL" id="NHZQ01000445">
    <property type="protein sequence ID" value="PSK34934.1"/>
    <property type="molecule type" value="Genomic_DNA"/>
</dbReference>
<evidence type="ECO:0000313" key="5">
    <source>
        <dbReference type="Proteomes" id="UP000243723"/>
    </source>
</evidence>
<gene>
    <name evidence="4" type="ORF">B9Z65_1517</name>
</gene>
<feature type="compositionally biased region" description="Basic and acidic residues" evidence="1">
    <location>
        <begin position="1204"/>
        <end position="1214"/>
    </location>
</feature>
<dbReference type="Proteomes" id="UP000243723">
    <property type="component" value="Unassembled WGS sequence"/>
</dbReference>
<comment type="caution">
    <text evidence="4">The sequence shown here is derived from an EMBL/GenBank/DDBJ whole genome shotgun (WGS) entry which is preliminary data.</text>
</comment>
<dbReference type="CDD" id="cd00171">
    <property type="entry name" value="Sec7"/>
    <property type="match status" value="1"/>
</dbReference>
<feature type="compositionally biased region" description="Basic and acidic residues" evidence="1">
    <location>
        <begin position="1293"/>
        <end position="1345"/>
    </location>
</feature>
<feature type="compositionally biased region" description="Low complexity" evidence="1">
    <location>
        <begin position="1089"/>
        <end position="1102"/>
    </location>
</feature>
<evidence type="ECO:0000256" key="1">
    <source>
        <dbReference type="SAM" id="MobiDB-lite"/>
    </source>
</evidence>
<feature type="compositionally biased region" description="Low complexity" evidence="1">
    <location>
        <begin position="1134"/>
        <end position="1185"/>
    </location>
</feature>
<proteinExistence type="predicted"/>
<evidence type="ECO:0000259" key="3">
    <source>
        <dbReference type="PROSITE" id="PS50190"/>
    </source>
</evidence>
<feature type="compositionally biased region" description="Polar residues" evidence="1">
    <location>
        <begin position="334"/>
        <end position="345"/>
    </location>
</feature>
<dbReference type="Gene3D" id="1.10.1000.11">
    <property type="entry name" value="Arf Nucleotide-binding Site Opener,domain 2"/>
    <property type="match status" value="1"/>
</dbReference>
<feature type="compositionally biased region" description="Basic and acidic residues" evidence="1">
    <location>
        <begin position="1397"/>
        <end position="1458"/>
    </location>
</feature>
<dbReference type="OrthoDB" id="430364at2759"/>
<dbReference type="SUPFAM" id="SSF50729">
    <property type="entry name" value="PH domain-like"/>
    <property type="match status" value="1"/>
</dbReference>
<feature type="domain" description="SEC7" evidence="3">
    <location>
        <begin position="428"/>
        <end position="587"/>
    </location>
</feature>
<feature type="region of interest" description="Disordered" evidence="1">
    <location>
        <begin position="859"/>
        <end position="888"/>
    </location>
</feature>
<evidence type="ECO:0000259" key="2">
    <source>
        <dbReference type="PROSITE" id="PS50003"/>
    </source>
</evidence>
<dbReference type="PANTHER" id="PTHR10663:SF405">
    <property type="entry name" value="ARF GUANINE NUCLEOTIDE EXCHANGE FACTOR SYT1"/>
    <property type="match status" value="1"/>
</dbReference>
<feature type="region of interest" description="Disordered" evidence="1">
    <location>
        <begin position="1275"/>
        <end position="1353"/>
    </location>
</feature>
<evidence type="ECO:0000313" key="4">
    <source>
        <dbReference type="EMBL" id="PSK34934.1"/>
    </source>
</evidence>
<sequence>MPLLPKRRSTLDLLTSELRANRPEGNNGVRSDTPTERAPSLSLPRPRSAHDLLSTSSSTFGDQPGSPPRDAKPTKRFSMRLSRHFSDSQLSTRARAQAEKEERPPVPALPIEPPAPLATPAPPAPPTIMTTSPTVDMGQELPKKKTRGIMFKRQKSEMGSIKSQTSAKALSPNKEDSKGIFNWGRKSQETRRPPAHRLSVASGDDVQQSPRPSSPGLAPPQLLKARKSAEMKRKSFFGLPKKDKQKSLFPLPVKIEPPPQYPDTAPATPRESTSNLSHRSGNSPVQKHSPVKRHAELAVLDNQTLHSSSSQAALGRNNVTFAAPGYPLIRNDSNRSTPSTHSSPNMGPPRKLGFRDRASTNSTFGRPSEDMTPPTPPTLSGSTRNSTSTGGRASLGGFLTLGRFRGADGNGSRHDSPSTNSKQNSMTISRDTLALPEKLEGDTPAKYLERLQGSVSRNVIAAMLSKSSDTFFQNVLRSYTRRFAFFGEPIDMSLRKFLLEAELPKETQQVDRVMQAFADRYHECNPGIFLSPDEAYVIAFSLMMLHTDAFNKNNKYKMQKNDYIKNTRGQHVSEDILACFYDNICYTPFIHFDEDDFDAGSDRLSTFKSKKAKLKGAMPDPTKKSSGPVDPYSLIIDNKLDALRPSIRESIVLDDPYNYLGTAPTLDLLKMQKKFQFGGILQIISARSRPAAFESQASRDNPQESKPGVVDLQVTKVGILWRKSAKRKKARSPWQEWGAILTGSQLYFFKNISWIKNLMQQYNSHQKHMVPPSPVVFKPPLEEFKPDSLIKTDDAVALVDSTYNRHKNAFTLVRHGGEEEIFLADNEPELNEWLALINYAAAFRSAGVRIRGFAGTNTIDPQPPALRRTGTNRTIRSGEDGHHRSGSVNPQLAKQIMAARRRQIIAKIAEAEIRVTDINKQLEDMLRNARHLLILAPIQPRSRDVVIHSAARMDAQIKWTRRDIWRTKCYKDILYLDALEDTDDIKDEASKMRPISLYPPAVDEPIELEPVVLADEEGSVDSAPPSPTAATRPQTMSSGVNIPEEDIFRTPPESSRANDTWSWKLPPFELNSNLANPQQPPPPVERHPSVSSAVPSTTSARRPSYTQVSSTSSFADLSRLSSATQTDRPTSQLNTTTTSSNPITPASSAKRDTLTTSLTATTASSSARRPSDAAATAAAFAQSTPDSITGPRTRGSHRKSLHRTLRDGFHEPGSIHRHRKGKESASTVKSDGTHEGAEEVPEGTPGLERREGRFILHGKQASVITFGEGWEGAIRMPTVKRRGSHEQGGMAPEEGREEHGDEAKRDGEGVERKEEVGHEDAVVDSKVIDDKEEGQRLDVQDKDSRPQSMSADAQAAALFVAGLKPSQSMDSMTSERTGSFFDAREKESMDGLSRFEGTPDRRSRVSGVLDEKSDLVDEVQRAGEKAKEDVERERLSTGELRRLSTKGSEKAGLEEGMQRTKVGVS</sequence>
<reference evidence="4 5" key="1">
    <citation type="submission" date="2017-05" db="EMBL/GenBank/DDBJ databases">
        <title>Draft genome sequence of Elsinoe australis.</title>
        <authorList>
            <person name="Cheng Q."/>
        </authorList>
    </citation>
    <scope>NUCLEOTIDE SEQUENCE [LARGE SCALE GENOMIC DNA]</scope>
    <source>
        <strain evidence="4 5">NL1</strain>
    </source>
</reference>
<keyword evidence="5" id="KW-1185">Reference proteome</keyword>
<dbReference type="InterPro" id="IPR023394">
    <property type="entry name" value="Sec7_C_sf"/>
</dbReference>
<feature type="compositionally biased region" description="Basic residues" evidence="1">
    <location>
        <begin position="1194"/>
        <end position="1203"/>
    </location>
</feature>
<feature type="compositionally biased region" description="Polar residues" evidence="1">
    <location>
        <begin position="1367"/>
        <end position="1377"/>
    </location>
</feature>
<feature type="region of interest" description="Disordered" evidence="1">
    <location>
        <begin position="1016"/>
        <end position="1249"/>
    </location>
</feature>
<organism evidence="4 5">
    <name type="scientific">Elsinoe australis</name>
    <dbReference type="NCBI Taxonomy" id="40998"/>
    <lineage>
        <taxon>Eukaryota</taxon>
        <taxon>Fungi</taxon>
        <taxon>Dikarya</taxon>
        <taxon>Ascomycota</taxon>
        <taxon>Pezizomycotina</taxon>
        <taxon>Dothideomycetes</taxon>
        <taxon>Dothideomycetidae</taxon>
        <taxon>Myriangiales</taxon>
        <taxon>Elsinoaceae</taxon>
        <taxon>Elsinoe</taxon>
    </lineage>
</organism>
<dbReference type="GO" id="GO:0005085">
    <property type="term" value="F:guanyl-nucleotide exchange factor activity"/>
    <property type="evidence" value="ECO:0007669"/>
    <property type="project" value="InterPro"/>
</dbReference>
<dbReference type="PROSITE" id="PS50190">
    <property type="entry name" value="SEC7"/>
    <property type="match status" value="1"/>
</dbReference>
<protein>
    <submittedName>
        <fullName evidence="4">Arf guanine nucleotide exchange factor sec74</fullName>
    </submittedName>
</protein>
<dbReference type="SMART" id="SM00222">
    <property type="entry name" value="Sec7"/>
    <property type="match status" value="1"/>
</dbReference>
<feature type="domain" description="PH" evidence="2">
    <location>
        <begin position="713"/>
        <end position="842"/>
    </location>
</feature>
<feature type="region of interest" description="Disordered" evidence="1">
    <location>
        <begin position="325"/>
        <end position="436"/>
    </location>
</feature>
<dbReference type="GO" id="GO:0032012">
    <property type="term" value="P:regulation of ARF protein signal transduction"/>
    <property type="evidence" value="ECO:0007669"/>
    <property type="project" value="InterPro"/>
</dbReference>
<feature type="compositionally biased region" description="Polar residues" evidence="1">
    <location>
        <begin position="1104"/>
        <end position="1133"/>
    </location>
</feature>
<dbReference type="Gene3D" id="2.30.29.30">
    <property type="entry name" value="Pleckstrin-homology domain (PH domain)/Phosphotyrosine-binding domain (PTB)"/>
    <property type="match status" value="1"/>
</dbReference>
<feature type="compositionally biased region" description="Pro residues" evidence="1">
    <location>
        <begin position="105"/>
        <end position="126"/>
    </location>
</feature>
<dbReference type="InterPro" id="IPR011993">
    <property type="entry name" value="PH-like_dom_sf"/>
</dbReference>
<feature type="region of interest" description="Disordered" evidence="1">
    <location>
        <begin position="16"/>
        <end position="290"/>
    </location>
</feature>
<feature type="compositionally biased region" description="Polar residues" evidence="1">
    <location>
        <begin position="1052"/>
        <end position="1061"/>
    </location>
</feature>
<dbReference type="Pfam" id="PF00169">
    <property type="entry name" value="PH"/>
    <property type="match status" value="1"/>
</dbReference>
<dbReference type="Pfam" id="PF01369">
    <property type="entry name" value="Sec7"/>
    <property type="match status" value="1"/>
</dbReference>
<dbReference type="InterPro" id="IPR001849">
    <property type="entry name" value="PH_domain"/>
</dbReference>
<feature type="compositionally biased region" description="Polar residues" evidence="1">
    <location>
        <begin position="270"/>
        <end position="286"/>
    </location>
</feature>
<feature type="compositionally biased region" description="Basic residues" evidence="1">
    <location>
        <begin position="144"/>
        <end position="153"/>
    </location>
</feature>
<dbReference type="SUPFAM" id="SSF48425">
    <property type="entry name" value="Sec7 domain"/>
    <property type="match status" value="1"/>
</dbReference>
<feature type="compositionally biased region" description="Polar residues" evidence="1">
    <location>
        <begin position="417"/>
        <end position="430"/>
    </location>
</feature>
<feature type="region of interest" description="Disordered" evidence="1">
    <location>
        <begin position="1367"/>
        <end position="1465"/>
    </location>
</feature>
<dbReference type="STRING" id="40998.A0A2P7YG60"/>
<feature type="compositionally biased region" description="Basic residues" evidence="1">
    <location>
        <begin position="74"/>
        <end position="83"/>
    </location>
</feature>
<accession>A0A2P7YG60</accession>
<dbReference type="PROSITE" id="PS50003">
    <property type="entry name" value="PH_DOMAIN"/>
    <property type="match status" value="1"/>
</dbReference>
<dbReference type="InterPro" id="IPR035999">
    <property type="entry name" value="Sec7_dom_sf"/>
</dbReference>